<comment type="caution">
    <text evidence="1">The sequence shown here is derived from an EMBL/GenBank/DDBJ whole genome shotgun (WGS) entry which is preliminary data.</text>
</comment>
<name>A0A366HFN9_9BACT</name>
<evidence type="ECO:0000313" key="1">
    <source>
        <dbReference type="EMBL" id="RBP41384.1"/>
    </source>
</evidence>
<dbReference type="Proteomes" id="UP000253426">
    <property type="component" value="Unassembled WGS sequence"/>
</dbReference>
<evidence type="ECO:0000313" key="2">
    <source>
        <dbReference type="Proteomes" id="UP000253426"/>
    </source>
</evidence>
<reference evidence="1 2" key="1">
    <citation type="submission" date="2018-06" db="EMBL/GenBank/DDBJ databases">
        <title>Genomic Encyclopedia of Type Strains, Phase IV (KMG-IV): sequencing the most valuable type-strain genomes for metagenomic binning, comparative biology and taxonomic classification.</title>
        <authorList>
            <person name="Goeker M."/>
        </authorList>
    </citation>
    <scope>NUCLEOTIDE SEQUENCE [LARGE SCALE GENOMIC DNA]</scope>
    <source>
        <strain evidence="1 2">DSM 25532</strain>
    </source>
</reference>
<organism evidence="1 2">
    <name type="scientific">Roseimicrobium gellanilyticum</name>
    <dbReference type="NCBI Taxonomy" id="748857"/>
    <lineage>
        <taxon>Bacteria</taxon>
        <taxon>Pseudomonadati</taxon>
        <taxon>Verrucomicrobiota</taxon>
        <taxon>Verrucomicrobiia</taxon>
        <taxon>Verrucomicrobiales</taxon>
        <taxon>Verrucomicrobiaceae</taxon>
        <taxon>Roseimicrobium</taxon>
    </lineage>
</organism>
<dbReference type="AlphaFoldDB" id="A0A366HFN9"/>
<dbReference type="EMBL" id="QNRR01000007">
    <property type="protein sequence ID" value="RBP41384.1"/>
    <property type="molecule type" value="Genomic_DNA"/>
</dbReference>
<proteinExistence type="predicted"/>
<gene>
    <name evidence="1" type="ORF">DES53_107216</name>
</gene>
<accession>A0A366HFN9</accession>
<sequence>MHGPPADDALRDTYNWLDCTVNIEIVKDDGVTVTRSEESTMDTRGRRARNCIISRLST</sequence>
<keyword evidence="2" id="KW-1185">Reference proteome</keyword>
<protein>
    <submittedName>
        <fullName evidence="1">Uncharacterized protein</fullName>
    </submittedName>
</protein>